<dbReference type="CDD" id="cd00302">
    <property type="entry name" value="cytochrome_P450"/>
    <property type="match status" value="1"/>
</dbReference>
<evidence type="ECO:0000256" key="4">
    <source>
        <dbReference type="ARBA" id="ARBA00023004"/>
    </source>
</evidence>
<name>A0AAN6Y3S7_9PEZI</name>
<dbReference type="SUPFAM" id="SSF48264">
    <property type="entry name" value="Cytochrome P450"/>
    <property type="match status" value="1"/>
</dbReference>
<dbReference type="InterPro" id="IPR050121">
    <property type="entry name" value="Cytochrome_P450_monoxygenase"/>
</dbReference>
<feature type="binding site" description="axial binding residue" evidence="5">
    <location>
        <position position="502"/>
    </location>
    <ligand>
        <name>heme</name>
        <dbReference type="ChEBI" id="CHEBI:30413"/>
    </ligand>
    <ligandPart>
        <name>Fe</name>
        <dbReference type="ChEBI" id="CHEBI:18248"/>
    </ligandPart>
</feature>
<keyword evidence="8" id="KW-1185">Reference proteome</keyword>
<dbReference type="PROSITE" id="PS00086">
    <property type="entry name" value="CYTOCHROME_P450"/>
    <property type="match status" value="1"/>
</dbReference>
<comment type="similarity">
    <text evidence="6">Belongs to the cytochrome P450 family.</text>
</comment>
<dbReference type="Gene3D" id="1.10.630.10">
    <property type="entry name" value="Cytochrome P450"/>
    <property type="match status" value="1"/>
</dbReference>
<dbReference type="PRINTS" id="PR00385">
    <property type="entry name" value="P450"/>
</dbReference>
<evidence type="ECO:0000256" key="6">
    <source>
        <dbReference type="RuleBase" id="RU000461"/>
    </source>
</evidence>
<keyword evidence="6" id="KW-0560">Oxidoreductase</keyword>
<proteinExistence type="inferred from homology"/>
<dbReference type="GO" id="GO:0005506">
    <property type="term" value="F:iron ion binding"/>
    <property type="evidence" value="ECO:0007669"/>
    <property type="project" value="InterPro"/>
</dbReference>
<evidence type="ECO:0000256" key="1">
    <source>
        <dbReference type="ARBA" id="ARBA00001971"/>
    </source>
</evidence>
<comment type="caution">
    <text evidence="7">The sequence shown here is derived from an EMBL/GenBank/DDBJ whole genome shotgun (WGS) entry which is preliminary data.</text>
</comment>
<comment type="cofactor">
    <cofactor evidence="1 5">
        <name>heme</name>
        <dbReference type="ChEBI" id="CHEBI:30413"/>
    </cofactor>
</comment>
<accession>A0AAN6Y3S7</accession>
<evidence type="ECO:0000256" key="5">
    <source>
        <dbReference type="PIRSR" id="PIRSR602401-1"/>
    </source>
</evidence>
<dbReference type="GO" id="GO:0004497">
    <property type="term" value="F:monooxygenase activity"/>
    <property type="evidence" value="ECO:0007669"/>
    <property type="project" value="UniProtKB-KW"/>
</dbReference>
<reference evidence="7" key="2">
    <citation type="submission" date="2023-05" db="EMBL/GenBank/DDBJ databases">
        <authorList>
            <consortium name="Lawrence Berkeley National Laboratory"/>
            <person name="Steindorff A."/>
            <person name="Hensen N."/>
            <person name="Bonometti L."/>
            <person name="Westerberg I."/>
            <person name="Brannstrom I.O."/>
            <person name="Guillou S."/>
            <person name="Cros-Aarteil S."/>
            <person name="Calhoun S."/>
            <person name="Haridas S."/>
            <person name="Kuo A."/>
            <person name="Mondo S."/>
            <person name="Pangilinan J."/>
            <person name="Riley R."/>
            <person name="Labutti K."/>
            <person name="Andreopoulos B."/>
            <person name="Lipzen A."/>
            <person name="Chen C."/>
            <person name="Yanf M."/>
            <person name="Daum C."/>
            <person name="Ng V."/>
            <person name="Clum A."/>
            <person name="Ohm R."/>
            <person name="Martin F."/>
            <person name="Silar P."/>
            <person name="Natvig D."/>
            <person name="Lalanne C."/>
            <person name="Gautier V."/>
            <person name="Ament-Velasquez S.L."/>
            <person name="Kruys A."/>
            <person name="Hutchinson M.I."/>
            <person name="Powell A.J."/>
            <person name="Barry K."/>
            <person name="Miller A.N."/>
            <person name="Grigoriev I.V."/>
            <person name="Debuchy R."/>
            <person name="Gladieux P."/>
            <person name="Thoren M.H."/>
            <person name="Johannesson H."/>
        </authorList>
    </citation>
    <scope>NUCLEOTIDE SEQUENCE</scope>
    <source>
        <strain evidence="7">PSN293</strain>
    </source>
</reference>
<dbReference type="GO" id="GO:0016705">
    <property type="term" value="F:oxidoreductase activity, acting on paired donors, with incorporation or reduction of molecular oxygen"/>
    <property type="evidence" value="ECO:0007669"/>
    <property type="project" value="InterPro"/>
</dbReference>
<sequence>MATKNFYLFGEDISTAKEIQIPAEIIDQHGDAQTTDLEDELKQVVAHHFGVFESKGLSFSSVDQSLPTLSDVLSAEEPIAIAIDGHKVRQVPHPKGLPYVGNFFQVYPDHLGNHQRLFDLYGPMIQTTNLGRTVYQTNDPNLANIFFSESEYFSKIITEDHPLWPIKMPEAGIFLGDTNSKEWPVVHKFLAPALGPKAVRHYATTMQHTVEEAFKVFDELDERKESWNVYPYMLKLGSQAVGELVLGMDFKHFNSVDAPPHEMVALIAQSLALNKKISSRGSWYAHLPFGDPKRLQTMWSRIDELIGQSVNEAKSGGVEDLELQEAAVKAANMVDYAIRAVDNKGNKLPREYLVSALLVATGAGFTTTSSLLSWIIYGLVHYPGMQEKLLQELVDNDFDNKTQITADFTSKLTFQDKYIKEIQRRHNPAFQPARTAVRDVIVPGGYKLPKGAVVIPALHHIMNNPTLWDNPTSFDPERWDTPRVKERNKGTYTPFGSGARMCIGFNFALQEIKVFLPKLVYRYEFVKDDVDQTVEYDPEFQLIRPDNLFVRAQKRTSLPAKSATSGGK</sequence>
<keyword evidence="3 5" id="KW-0479">Metal-binding</keyword>
<dbReference type="InterPro" id="IPR001128">
    <property type="entry name" value="Cyt_P450"/>
</dbReference>
<keyword evidence="4 5" id="KW-0408">Iron</keyword>
<dbReference type="FunFam" id="1.10.630.10:FF:000090">
    <property type="entry name" value="Cytochrome P450 monooxygenase"/>
    <property type="match status" value="1"/>
</dbReference>
<reference evidence="7" key="1">
    <citation type="journal article" date="2023" name="Mol. Phylogenet. Evol.">
        <title>Genome-scale phylogeny and comparative genomics of the fungal order Sordariales.</title>
        <authorList>
            <person name="Hensen N."/>
            <person name="Bonometti L."/>
            <person name="Westerberg I."/>
            <person name="Brannstrom I.O."/>
            <person name="Guillou S."/>
            <person name="Cros-Aarteil S."/>
            <person name="Calhoun S."/>
            <person name="Haridas S."/>
            <person name="Kuo A."/>
            <person name="Mondo S."/>
            <person name="Pangilinan J."/>
            <person name="Riley R."/>
            <person name="LaButti K."/>
            <person name="Andreopoulos B."/>
            <person name="Lipzen A."/>
            <person name="Chen C."/>
            <person name="Yan M."/>
            <person name="Daum C."/>
            <person name="Ng V."/>
            <person name="Clum A."/>
            <person name="Steindorff A."/>
            <person name="Ohm R.A."/>
            <person name="Martin F."/>
            <person name="Silar P."/>
            <person name="Natvig D.O."/>
            <person name="Lalanne C."/>
            <person name="Gautier V."/>
            <person name="Ament-Velasquez S.L."/>
            <person name="Kruys A."/>
            <person name="Hutchinson M.I."/>
            <person name="Powell A.J."/>
            <person name="Barry K."/>
            <person name="Miller A.N."/>
            <person name="Grigoriev I.V."/>
            <person name="Debuchy R."/>
            <person name="Gladieux P."/>
            <person name="Hiltunen Thoren M."/>
            <person name="Johannesson H."/>
        </authorList>
    </citation>
    <scope>NUCLEOTIDE SEQUENCE</scope>
    <source>
        <strain evidence="7">PSN293</strain>
    </source>
</reference>
<evidence type="ECO:0000313" key="7">
    <source>
        <dbReference type="EMBL" id="KAK4212134.1"/>
    </source>
</evidence>
<keyword evidence="2 5" id="KW-0349">Heme</keyword>
<dbReference type="InterPro" id="IPR002401">
    <property type="entry name" value="Cyt_P450_E_grp-I"/>
</dbReference>
<dbReference type="EMBL" id="MU858133">
    <property type="protein sequence ID" value="KAK4212134.1"/>
    <property type="molecule type" value="Genomic_DNA"/>
</dbReference>
<keyword evidence="6" id="KW-0503">Monooxygenase</keyword>
<protein>
    <submittedName>
        <fullName evidence="7">Cytochrome P450</fullName>
    </submittedName>
</protein>
<gene>
    <name evidence="7" type="ORF">QBC37DRAFT_425473</name>
</gene>
<dbReference type="InterPro" id="IPR017972">
    <property type="entry name" value="Cyt_P450_CS"/>
</dbReference>
<evidence type="ECO:0000256" key="3">
    <source>
        <dbReference type="ARBA" id="ARBA00022723"/>
    </source>
</evidence>
<dbReference type="InterPro" id="IPR036396">
    <property type="entry name" value="Cyt_P450_sf"/>
</dbReference>
<dbReference type="PRINTS" id="PR00463">
    <property type="entry name" value="EP450I"/>
</dbReference>
<dbReference type="PANTHER" id="PTHR24305:SF87">
    <property type="entry name" value="CYTOCHROME P450 MONOOXYGENASE ALND-RELATED"/>
    <property type="match status" value="1"/>
</dbReference>
<dbReference type="Pfam" id="PF00067">
    <property type="entry name" value="p450"/>
    <property type="match status" value="1"/>
</dbReference>
<evidence type="ECO:0000256" key="2">
    <source>
        <dbReference type="ARBA" id="ARBA00022617"/>
    </source>
</evidence>
<dbReference type="PANTHER" id="PTHR24305">
    <property type="entry name" value="CYTOCHROME P450"/>
    <property type="match status" value="1"/>
</dbReference>
<organism evidence="7 8">
    <name type="scientific">Rhypophila decipiens</name>
    <dbReference type="NCBI Taxonomy" id="261697"/>
    <lineage>
        <taxon>Eukaryota</taxon>
        <taxon>Fungi</taxon>
        <taxon>Dikarya</taxon>
        <taxon>Ascomycota</taxon>
        <taxon>Pezizomycotina</taxon>
        <taxon>Sordariomycetes</taxon>
        <taxon>Sordariomycetidae</taxon>
        <taxon>Sordariales</taxon>
        <taxon>Naviculisporaceae</taxon>
        <taxon>Rhypophila</taxon>
    </lineage>
</organism>
<dbReference type="AlphaFoldDB" id="A0AAN6Y3S7"/>
<dbReference type="GO" id="GO:0020037">
    <property type="term" value="F:heme binding"/>
    <property type="evidence" value="ECO:0007669"/>
    <property type="project" value="InterPro"/>
</dbReference>
<dbReference type="Proteomes" id="UP001301769">
    <property type="component" value="Unassembled WGS sequence"/>
</dbReference>
<evidence type="ECO:0000313" key="8">
    <source>
        <dbReference type="Proteomes" id="UP001301769"/>
    </source>
</evidence>